<dbReference type="Pfam" id="PF01136">
    <property type="entry name" value="Peptidase_U32"/>
    <property type="match status" value="1"/>
</dbReference>
<accession>A0ABQ5ZV00</accession>
<name>A0ABQ5ZV00_9GAMM</name>
<dbReference type="Proteomes" id="UP001156682">
    <property type="component" value="Unassembled WGS sequence"/>
</dbReference>
<reference evidence="3" key="1">
    <citation type="journal article" date="2019" name="Int. J. Syst. Evol. Microbiol.">
        <title>The Global Catalogue of Microorganisms (GCM) 10K type strain sequencing project: providing services to taxonomists for standard genome sequencing and annotation.</title>
        <authorList>
            <consortium name="The Broad Institute Genomics Platform"/>
            <consortium name="The Broad Institute Genome Sequencing Center for Infectious Disease"/>
            <person name="Wu L."/>
            <person name="Ma J."/>
        </authorList>
    </citation>
    <scope>NUCLEOTIDE SEQUENCE [LARGE SCALE GENOMIC DNA]</scope>
    <source>
        <strain evidence="3">NBRC 100033</strain>
    </source>
</reference>
<comment type="cofactor">
    <cofactor evidence="1">
        <name>[4Fe-4S] cluster</name>
        <dbReference type="ChEBI" id="CHEBI:49883"/>
    </cofactor>
</comment>
<dbReference type="InterPro" id="IPR001539">
    <property type="entry name" value="Peptidase_U32"/>
</dbReference>
<protein>
    <recommendedName>
        <fullName evidence="1">Ubiquinone biosynthesis protein UbiV</fullName>
    </recommendedName>
</protein>
<organism evidence="2 3">
    <name type="scientific">Marinospirillum insulare</name>
    <dbReference type="NCBI Taxonomy" id="217169"/>
    <lineage>
        <taxon>Bacteria</taxon>
        <taxon>Pseudomonadati</taxon>
        <taxon>Pseudomonadota</taxon>
        <taxon>Gammaproteobacteria</taxon>
        <taxon>Oceanospirillales</taxon>
        <taxon>Oceanospirillaceae</taxon>
        <taxon>Marinospirillum</taxon>
    </lineage>
</organism>
<feature type="binding site" evidence="1">
    <location>
        <position position="39"/>
    </location>
    <ligand>
        <name>[4Fe-4S] cluster</name>
        <dbReference type="ChEBI" id="CHEBI:49883"/>
    </ligand>
</feature>
<feature type="binding site" evidence="1">
    <location>
        <position position="196"/>
    </location>
    <ligand>
        <name>[4Fe-4S] cluster</name>
        <dbReference type="ChEBI" id="CHEBI:49883"/>
    </ligand>
</feature>
<evidence type="ECO:0000256" key="1">
    <source>
        <dbReference type="HAMAP-Rule" id="MF_02233"/>
    </source>
</evidence>
<comment type="similarity">
    <text evidence="1">Belongs to the peptidase U32 family. UbiV subfamily.</text>
</comment>
<dbReference type="InterPro" id="IPR043693">
    <property type="entry name" value="UbiV"/>
</dbReference>
<keyword evidence="1" id="KW-0479">Metal-binding</keyword>
<keyword evidence="1" id="KW-0408">Iron</keyword>
<dbReference type="HAMAP" id="MF_02233">
    <property type="entry name" value="UbiV"/>
    <property type="match status" value="1"/>
</dbReference>
<sequence length="303" mass="33948">MKLTLGPLLYFWPIKDVHQFYGQVADWPVDTVYLGETVCSRRRELKQADWLAIADALSAAGKEVVIATQTLLESTADLRSLNKLLEAVKDKNNNWLIEANDLSAVQVCKELELPFVAGAAINIYNAATLQKLAEQGMQRWCFPVELSRSTLADQQAFIQQNNPKIETEVFAFGHLPLAWSARCFTARHHNLPKDRCQFVCLDYPAGLPLKTQEDQQLFTLNGIQTLSGACHNLIQQLPDMQQLGVSHLRLSPIYQGLKEVVDKFDLARQGQLPSSDPLKLVEVDSCNGYWFGEPGGQQINPNL</sequence>
<keyword evidence="1" id="KW-0004">4Fe-4S</keyword>
<dbReference type="InterPro" id="IPR051454">
    <property type="entry name" value="RNA/ubiquinone_mod_enzymes"/>
</dbReference>
<feature type="binding site" evidence="1">
    <location>
        <position position="183"/>
    </location>
    <ligand>
        <name>[4Fe-4S] cluster</name>
        <dbReference type="ChEBI" id="CHEBI:49883"/>
    </ligand>
</feature>
<dbReference type="NCBIfam" id="NF011991">
    <property type="entry name" value="PRK15447.1"/>
    <property type="match status" value="1"/>
</dbReference>
<dbReference type="EMBL" id="BSOR01000026">
    <property type="protein sequence ID" value="GLR64015.1"/>
    <property type="molecule type" value="Genomic_DNA"/>
</dbReference>
<keyword evidence="3" id="KW-1185">Reference proteome</keyword>
<gene>
    <name evidence="2" type="primary">yhbV</name>
    <name evidence="1" type="synonym">ubiV</name>
    <name evidence="2" type="ORF">GCM10007878_14530</name>
</gene>
<keyword evidence="1" id="KW-0831">Ubiquinone biosynthesis</keyword>
<evidence type="ECO:0000313" key="2">
    <source>
        <dbReference type="EMBL" id="GLR64015.1"/>
    </source>
</evidence>
<dbReference type="PANTHER" id="PTHR30217">
    <property type="entry name" value="PEPTIDASE U32 FAMILY"/>
    <property type="match status" value="1"/>
</dbReference>
<dbReference type="RefSeq" id="WP_036239530.1">
    <property type="nucleotide sequence ID" value="NZ_BSOR01000026.1"/>
</dbReference>
<comment type="pathway">
    <text evidence="1">Cofactor biosynthesis; ubiquinone biosynthesis.</text>
</comment>
<comment type="subunit">
    <text evidence="1">Forms a heterodimer with UbiU.</text>
</comment>
<comment type="caution">
    <text evidence="2">The sequence shown here is derived from an EMBL/GenBank/DDBJ whole genome shotgun (WGS) entry which is preliminary data.</text>
</comment>
<keyword evidence="1" id="KW-0411">Iron-sulfur</keyword>
<dbReference type="PANTHER" id="PTHR30217:SF11">
    <property type="entry name" value="UBIQUINONE BIOSYNTHESIS PROTEIN UBIV"/>
    <property type="match status" value="1"/>
</dbReference>
<evidence type="ECO:0000313" key="3">
    <source>
        <dbReference type="Proteomes" id="UP001156682"/>
    </source>
</evidence>
<comment type="function">
    <text evidence="1">Required for O(2)-independent ubiquinone (coenzyme Q) biosynthesis. Together with UbiU, is essential for the C6-hydroxylation reaction in the oxygen-independent ubiquinone biosynthesis pathway.</text>
</comment>
<feature type="binding site" evidence="1">
    <location>
        <position position="200"/>
    </location>
    <ligand>
        <name>[4Fe-4S] cluster</name>
        <dbReference type="ChEBI" id="CHEBI:49883"/>
    </ligand>
</feature>
<proteinExistence type="inferred from homology"/>